<dbReference type="Gene3D" id="3.30.1180.10">
    <property type="match status" value="1"/>
</dbReference>
<organism evidence="3 4">
    <name type="scientific">Mangrovibacillus cuniculi</name>
    <dbReference type="NCBI Taxonomy" id="2593652"/>
    <lineage>
        <taxon>Bacteria</taxon>
        <taxon>Bacillati</taxon>
        <taxon>Bacillota</taxon>
        <taxon>Bacilli</taxon>
        <taxon>Bacillales</taxon>
        <taxon>Bacillaceae</taxon>
        <taxon>Mangrovibacillus</taxon>
    </lineage>
</organism>
<dbReference type="InterPro" id="IPR043168">
    <property type="entry name" value="DegV_C"/>
</dbReference>
<dbReference type="NCBIfam" id="TIGR00762">
    <property type="entry name" value="DegV"/>
    <property type="match status" value="1"/>
</dbReference>
<accession>A0A7S8CAW4</accession>
<name>A0A7S8CAW4_9BACI</name>
<dbReference type="RefSeq" id="WP_239674149.1">
    <property type="nucleotide sequence ID" value="NZ_CP049742.1"/>
</dbReference>
<sequence length="281" mass="30563">MTTIKIVTDSTIDLDIATLESLGVTVVPLSLTIDGETYRDRLDITPQDFLVKMKEAKELPKTSQPPVGEFLEVYDRLGADGSEIISIHMTGGMSGTVNSAETAAGMTESNVTVIDSKYISRALGFQVLKAVEMVKAGENKEEILAEISKVRENTRLFVVVDTLENLVKGGRIGKGQALLGSLLNIKPIADLSGGVYNPIGKVRSYSQVVKTLIKEMKSDLEGKKLLEVGLVHAGNDELVEALVKKIEEDFQFKVENVGYTTPIIATHTGPGTIGFMYRWES</sequence>
<evidence type="ECO:0000256" key="1">
    <source>
        <dbReference type="ARBA" id="ARBA00003238"/>
    </source>
</evidence>
<dbReference type="PANTHER" id="PTHR33434:SF8">
    <property type="entry name" value="DEGV DOMAIN-CONTAINING PROTEIN SPR1019"/>
    <property type="match status" value="1"/>
</dbReference>
<dbReference type="KEGG" id="mcui:G8O30_06415"/>
<dbReference type="Proteomes" id="UP000593626">
    <property type="component" value="Chromosome"/>
</dbReference>
<dbReference type="EMBL" id="CP049742">
    <property type="protein sequence ID" value="QPC46619.1"/>
    <property type="molecule type" value="Genomic_DNA"/>
</dbReference>
<dbReference type="SUPFAM" id="SSF82549">
    <property type="entry name" value="DAK1/DegV-like"/>
    <property type="match status" value="1"/>
</dbReference>
<evidence type="ECO:0000256" key="2">
    <source>
        <dbReference type="ARBA" id="ARBA00023121"/>
    </source>
</evidence>
<dbReference type="PROSITE" id="PS51482">
    <property type="entry name" value="DEGV"/>
    <property type="match status" value="1"/>
</dbReference>
<keyword evidence="4" id="KW-1185">Reference proteome</keyword>
<dbReference type="Gene3D" id="3.40.50.10170">
    <property type="match status" value="1"/>
</dbReference>
<gene>
    <name evidence="3" type="ORF">G8O30_06415</name>
</gene>
<reference evidence="3 4" key="1">
    <citation type="submission" date="2019-07" db="EMBL/GenBank/DDBJ databases">
        <title>Genome sequence of 2 isolates from Red Sea Mangroves.</title>
        <authorList>
            <person name="Sefrji F."/>
            <person name="Michoud G."/>
            <person name="Merlino G."/>
            <person name="Daffonchio D."/>
        </authorList>
    </citation>
    <scope>NUCLEOTIDE SEQUENCE [LARGE SCALE GENOMIC DNA]</scope>
    <source>
        <strain evidence="3 4">R1DC41</strain>
    </source>
</reference>
<dbReference type="AlphaFoldDB" id="A0A7S8CAW4"/>
<dbReference type="GO" id="GO:0008289">
    <property type="term" value="F:lipid binding"/>
    <property type="evidence" value="ECO:0007669"/>
    <property type="project" value="UniProtKB-KW"/>
</dbReference>
<proteinExistence type="predicted"/>
<dbReference type="InterPro" id="IPR050270">
    <property type="entry name" value="DegV_domain_contain"/>
</dbReference>
<evidence type="ECO:0000313" key="4">
    <source>
        <dbReference type="Proteomes" id="UP000593626"/>
    </source>
</evidence>
<keyword evidence="2" id="KW-0446">Lipid-binding</keyword>
<dbReference type="PANTHER" id="PTHR33434">
    <property type="entry name" value="DEGV DOMAIN-CONTAINING PROTEIN DR_1986-RELATED"/>
    <property type="match status" value="1"/>
</dbReference>
<comment type="function">
    <text evidence="1">May bind long-chain fatty acids, such as palmitate, and may play a role in lipid transport or fatty acid metabolism.</text>
</comment>
<dbReference type="Pfam" id="PF02645">
    <property type="entry name" value="DegV"/>
    <property type="match status" value="1"/>
</dbReference>
<dbReference type="InterPro" id="IPR003797">
    <property type="entry name" value="DegV"/>
</dbReference>
<protein>
    <submittedName>
        <fullName evidence="3">DegV family protein</fullName>
    </submittedName>
</protein>
<evidence type="ECO:0000313" key="3">
    <source>
        <dbReference type="EMBL" id="QPC46619.1"/>
    </source>
</evidence>